<keyword evidence="2" id="KW-1185">Reference proteome</keyword>
<gene>
    <name evidence="1" type="ORF">SAMN05192562_102559</name>
</gene>
<organism evidence="1 2">
    <name type="scientific">Kosakonia arachidis</name>
    <dbReference type="NCBI Taxonomy" id="551989"/>
    <lineage>
        <taxon>Bacteria</taxon>
        <taxon>Pseudomonadati</taxon>
        <taxon>Pseudomonadota</taxon>
        <taxon>Gammaproteobacteria</taxon>
        <taxon>Enterobacterales</taxon>
        <taxon>Enterobacteriaceae</taxon>
        <taxon>Kosakonia</taxon>
    </lineage>
</organism>
<name>A0A1I7BFY5_9ENTR</name>
<dbReference type="RefSeq" id="WP_244316543.1">
    <property type="nucleotide sequence ID" value="NZ_CP045300.1"/>
</dbReference>
<dbReference type="AlphaFoldDB" id="A0A1I7BFY5"/>
<dbReference type="Proteomes" id="UP000199187">
    <property type="component" value="Unassembled WGS sequence"/>
</dbReference>
<sequence length="241" mass="26998">MNNSEMSIPAIIVATFINELFVDGPDSEVISLLRKGLASDDSEKSVRGIVNKIINYFEFSKKPIEDLLYFIGVETNEAVNDGESINTLLYMDKNKTPFLSDIPLSGDGVTILNAALGLYFVGMKNNANDLARIGIKVVMEEVFRDEISLREFNNIAQKAISEAQREKAKKPRSPYYSEVIEVIRLTWAKYPCGAKTALLDALAAHYHGKVSRNALDNWITLSGLRPPKPEKYTRLELVFPH</sequence>
<evidence type="ECO:0000313" key="2">
    <source>
        <dbReference type="Proteomes" id="UP000199187"/>
    </source>
</evidence>
<accession>A0A1I7BFY5</accession>
<reference evidence="2" key="1">
    <citation type="submission" date="2016-10" db="EMBL/GenBank/DDBJ databases">
        <authorList>
            <person name="Varghese N."/>
            <person name="Submissions S."/>
        </authorList>
    </citation>
    <scope>NUCLEOTIDE SEQUENCE [LARGE SCALE GENOMIC DNA]</scope>
    <source>
        <strain evidence="2">Ah-143</strain>
    </source>
</reference>
<proteinExistence type="predicted"/>
<dbReference type="EMBL" id="FPAU01000002">
    <property type="protein sequence ID" value="SFT86068.1"/>
    <property type="molecule type" value="Genomic_DNA"/>
</dbReference>
<evidence type="ECO:0000313" key="1">
    <source>
        <dbReference type="EMBL" id="SFT86068.1"/>
    </source>
</evidence>
<protein>
    <submittedName>
        <fullName evidence="1">Uncharacterized protein</fullName>
    </submittedName>
</protein>